<reference evidence="3 4" key="1">
    <citation type="journal article" date="2014" name="Nat. Genet.">
        <title>Genome sequence of the hot pepper provides insights into the evolution of pungency in Capsicum species.</title>
        <authorList>
            <person name="Kim S."/>
            <person name="Park M."/>
            <person name="Yeom S.I."/>
            <person name="Kim Y.M."/>
            <person name="Lee J.M."/>
            <person name="Lee H.A."/>
            <person name="Seo E."/>
            <person name="Choi J."/>
            <person name="Cheong K."/>
            <person name="Kim K.T."/>
            <person name="Jung K."/>
            <person name="Lee G.W."/>
            <person name="Oh S.K."/>
            <person name="Bae C."/>
            <person name="Kim S.B."/>
            <person name="Lee H.Y."/>
            <person name="Kim S.Y."/>
            <person name="Kim M.S."/>
            <person name="Kang B.C."/>
            <person name="Jo Y.D."/>
            <person name="Yang H.B."/>
            <person name="Jeong H.J."/>
            <person name="Kang W.H."/>
            <person name="Kwon J.K."/>
            <person name="Shin C."/>
            <person name="Lim J.Y."/>
            <person name="Park J.H."/>
            <person name="Huh J.H."/>
            <person name="Kim J.S."/>
            <person name="Kim B.D."/>
            <person name="Cohen O."/>
            <person name="Paran I."/>
            <person name="Suh M.C."/>
            <person name="Lee S.B."/>
            <person name="Kim Y.K."/>
            <person name="Shin Y."/>
            <person name="Noh S.J."/>
            <person name="Park J."/>
            <person name="Seo Y.S."/>
            <person name="Kwon S.Y."/>
            <person name="Kim H.A."/>
            <person name="Park J.M."/>
            <person name="Kim H.J."/>
            <person name="Choi S.B."/>
            <person name="Bosland P.W."/>
            <person name="Reeves G."/>
            <person name="Jo S.H."/>
            <person name="Lee B.W."/>
            <person name="Cho H.T."/>
            <person name="Choi H.S."/>
            <person name="Lee M.S."/>
            <person name="Yu Y."/>
            <person name="Do Choi Y."/>
            <person name="Park B.S."/>
            <person name="van Deynze A."/>
            <person name="Ashrafi H."/>
            <person name="Hill T."/>
            <person name="Kim W.T."/>
            <person name="Pai H.S."/>
            <person name="Ahn H.K."/>
            <person name="Yeam I."/>
            <person name="Giovannoni J.J."/>
            <person name="Rose J.K."/>
            <person name="Sorensen I."/>
            <person name="Lee S.J."/>
            <person name="Kim R.W."/>
            <person name="Choi I.Y."/>
            <person name="Choi B.S."/>
            <person name="Lim J.S."/>
            <person name="Lee Y.H."/>
            <person name="Choi D."/>
        </authorList>
    </citation>
    <scope>NUCLEOTIDE SEQUENCE [LARGE SCALE GENOMIC DNA]</scope>
    <source>
        <strain evidence="4">cv. CM334</strain>
    </source>
</reference>
<reference evidence="3 4" key="2">
    <citation type="journal article" date="2017" name="Genome Biol.">
        <title>New reference genome sequences of hot pepper reveal the massive evolution of plant disease-resistance genes by retroduplication.</title>
        <authorList>
            <person name="Kim S."/>
            <person name="Park J."/>
            <person name="Yeom S.I."/>
            <person name="Kim Y.M."/>
            <person name="Seo E."/>
            <person name="Kim K.T."/>
            <person name="Kim M.S."/>
            <person name="Lee J.M."/>
            <person name="Cheong K."/>
            <person name="Shin H.S."/>
            <person name="Kim S.B."/>
            <person name="Han K."/>
            <person name="Lee J."/>
            <person name="Park M."/>
            <person name="Lee H.A."/>
            <person name="Lee H.Y."/>
            <person name="Lee Y."/>
            <person name="Oh S."/>
            <person name="Lee J.H."/>
            <person name="Choi E."/>
            <person name="Choi E."/>
            <person name="Lee S.E."/>
            <person name="Jeon J."/>
            <person name="Kim H."/>
            <person name="Choi G."/>
            <person name="Song H."/>
            <person name="Lee J."/>
            <person name="Lee S.C."/>
            <person name="Kwon J.K."/>
            <person name="Lee H.Y."/>
            <person name="Koo N."/>
            <person name="Hong Y."/>
            <person name="Kim R.W."/>
            <person name="Kang W.H."/>
            <person name="Huh J.H."/>
            <person name="Kang B.C."/>
            <person name="Yang T.J."/>
            <person name="Lee Y.H."/>
            <person name="Bennetzen J.L."/>
            <person name="Choi D."/>
        </authorList>
    </citation>
    <scope>NUCLEOTIDE SEQUENCE [LARGE SCALE GENOMIC DNA]</scope>
    <source>
        <strain evidence="4">cv. CM334</strain>
    </source>
</reference>
<feature type="region of interest" description="Disordered" evidence="1">
    <location>
        <begin position="45"/>
        <end position="101"/>
    </location>
</feature>
<evidence type="ECO:0000259" key="2">
    <source>
        <dbReference type="Pfam" id="PF00675"/>
    </source>
</evidence>
<gene>
    <name evidence="3" type="ORF">T459_23288</name>
</gene>
<feature type="compositionally biased region" description="Acidic residues" evidence="1">
    <location>
        <begin position="78"/>
        <end position="93"/>
    </location>
</feature>
<dbReference type="SUPFAM" id="SSF63411">
    <property type="entry name" value="LuxS/MPP-like metallohydrolase"/>
    <property type="match status" value="1"/>
</dbReference>
<dbReference type="AlphaFoldDB" id="A0A2G2YRY0"/>
<accession>A0A2G2YRY0</accession>
<dbReference type="PANTHER" id="PTHR46238">
    <property type="entry name" value="REVERSE TRANSCRIPTASE DOMAIN-CONTAINING PROTEIN"/>
    <property type="match status" value="1"/>
</dbReference>
<organism evidence="3 4">
    <name type="scientific">Capsicum annuum</name>
    <name type="common">Capsicum pepper</name>
    <dbReference type="NCBI Taxonomy" id="4072"/>
    <lineage>
        <taxon>Eukaryota</taxon>
        <taxon>Viridiplantae</taxon>
        <taxon>Streptophyta</taxon>
        <taxon>Embryophyta</taxon>
        <taxon>Tracheophyta</taxon>
        <taxon>Spermatophyta</taxon>
        <taxon>Magnoliopsida</taxon>
        <taxon>eudicotyledons</taxon>
        <taxon>Gunneridae</taxon>
        <taxon>Pentapetalae</taxon>
        <taxon>asterids</taxon>
        <taxon>lamiids</taxon>
        <taxon>Solanales</taxon>
        <taxon>Solanaceae</taxon>
        <taxon>Solanoideae</taxon>
        <taxon>Capsiceae</taxon>
        <taxon>Capsicum</taxon>
    </lineage>
</organism>
<protein>
    <recommendedName>
        <fullName evidence="2">Peptidase M16 N-terminal domain-containing protein</fullName>
    </recommendedName>
</protein>
<feature type="compositionally biased region" description="Acidic residues" evidence="1">
    <location>
        <begin position="58"/>
        <end position="71"/>
    </location>
</feature>
<dbReference type="GO" id="GO:0046872">
    <property type="term" value="F:metal ion binding"/>
    <property type="evidence" value="ECO:0007669"/>
    <property type="project" value="InterPro"/>
</dbReference>
<dbReference type="EMBL" id="AYRZ02000009">
    <property type="protein sequence ID" value="PHT72503.1"/>
    <property type="molecule type" value="Genomic_DNA"/>
</dbReference>
<feature type="domain" description="Peptidase M16 N-terminal" evidence="2">
    <location>
        <begin position="102"/>
        <end position="152"/>
    </location>
</feature>
<keyword evidence="4" id="KW-1185">Reference proteome</keyword>
<dbReference type="Gramene" id="PHT72503">
    <property type="protein sequence ID" value="PHT72503"/>
    <property type="gene ID" value="T459_23288"/>
</dbReference>
<dbReference type="Gene3D" id="3.30.830.10">
    <property type="entry name" value="Metalloenzyme, LuxS/M16 peptidase-like"/>
    <property type="match status" value="1"/>
</dbReference>
<name>A0A2G2YRY0_CAPAN</name>
<dbReference type="Proteomes" id="UP000222542">
    <property type="component" value="Unassembled WGS sequence"/>
</dbReference>
<dbReference type="PANTHER" id="PTHR46238:SF8">
    <property type="entry name" value="ENDONUCLEASE_EXONUCLEASE_PHOSPHATASE DOMAIN-CONTAINING PROTEIN"/>
    <property type="match status" value="1"/>
</dbReference>
<dbReference type="InterPro" id="IPR011249">
    <property type="entry name" value="Metalloenz_LuxS/M16"/>
</dbReference>
<evidence type="ECO:0000313" key="4">
    <source>
        <dbReference type="Proteomes" id="UP000222542"/>
    </source>
</evidence>
<dbReference type="Pfam" id="PF00675">
    <property type="entry name" value="Peptidase_M16"/>
    <property type="match status" value="1"/>
</dbReference>
<evidence type="ECO:0000313" key="3">
    <source>
        <dbReference type="EMBL" id="PHT72503.1"/>
    </source>
</evidence>
<sequence length="216" mass="24542">MAVSGRTFTADDIVEKSPNDKRLYRCMQLPNGLCALLVHDPDIYPDGLPEHSGNCEKNEDDDNEESEDSDFEGGGGGGEEEEEEESDVADEEAGDVRDKGPSLKKAAAAMCVRTGSFSDPYDAQGLAHFLELHSLETVETVRYQSLEEEFDKVMRRGMDAPVCRCERLALDGFRRGRGRPKKYWREVIRWDMEQLQLTEDMTLDRKIWKMRIRAEG</sequence>
<proteinExistence type="predicted"/>
<dbReference type="InterPro" id="IPR011765">
    <property type="entry name" value="Pept_M16_N"/>
</dbReference>
<comment type="caution">
    <text evidence="3">The sequence shown here is derived from an EMBL/GenBank/DDBJ whole genome shotgun (WGS) entry which is preliminary data.</text>
</comment>
<evidence type="ECO:0000256" key="1">
    <source>
        <dbReference type="SAM" id="MobiDB-lite"/>
    </source>
</evidence>
<dbReference type="STRING" id="4072.A0A2G2YRY0"/>